<keyword evidence="1" id="KW-1133">Transmembrane helix</keyword>
<reference evidence="2" key="1">
    <citation type="submission" date="2018-05" db="EMBL/GenBank/DDBJ databases">
        <authorList>
            <person name="Lanie J.A."/>
            <person name="Ng W.-L."/>
            <person name="Kazmierczak K.M."/>
            <person name="Andrzejewski T.M."/>
            <person name="Davidsen T.M."/>
            <person name="Wayne K.J."/>
            <person name="Tettelin H."/>
            <person name="Glass J.I."/>
            <person name="Rusch D."/>
            <person name="Podicherti R."/>
            <person name="Tsui H.-C.T."/>
            <person name="Winkler M.E."/>
        </authorList>
    </citation>
    <scope>NUCLEOTIDE SEQUENCE</scope>
</reference>
<name>A0A382EHJ0_9ZZZZ</name>
<evidence type="ECO:0000256" key="1">
    <source>
        <dbReference type="SAM" id="Phobius"/>
    </source>
</evidence>
<evidence type="ECO:0000313" key="2">
    <source>
        <dbReference type="EMBL" id="SVB49393.1"/>
    </source>
</evidence>
<proteinExistence type="predicted"/>
<organism evidence="2">
    <name type="scientific">marine metagenome</name>
    <dbReference type="NCBI Taxonomy" id="408172"/>
    <lineage>
        <taxon>unclassified sequences</taxon>
        <taxon>metagenomes</taxon>
        <taxon>ecological metagenomes</taxon>
    </lineage>
</organism>
<sequence length="83" mass="8800">MAGENIVARIRGWVMNFVDVAWSLLALGIVLQVLFGPNVMFLPVDVIGNITGLVTSLGGAGLAGLITVGIIYWIFTDNSPRKG</sequence>
<keyword evidence="1" id="KW-0812">Transmembrane</keyword>
<feature type="transmembrane region" description="Helical" evidence="1">
    <location>
        <begin position="47"/>
        <end position="75"/>
    </location>
</feature>
<gene>
    <name evidence="2" type="ORF">METZ01_LOCUS202247</name>
</gene>
<protein>
    <submittedName>
        <fullName evidence="2">Uncharacterized protein</fullName>
    </submittedName>
</protein>
<dbReference type="AlphaFoldDB" id="A0A382EHJ0"/>
<keyword evidence="1" id="KW-0472">Membrane</keyword>
<feature type="transmembrane region" description="Helical" evidence="1">
    <location>
        <begin position="12"/>
        <end position="35"/>
    </location>
</feature>
<accession>A0A382EHJ0</accession>
<dbReference type="EMBL" id="UINC01044229">
    <property type="protein sequence ID" value="SVB49393.1"/>
    <property type="molecule type" value="Genomic_DNA"/>
</dbReference>